<name>A0A2W5RXE1_CERSP</name>
<dbReference type="Gene3D" id="1.20.1270.170">
    <property type="match status" value="1"/>
</dbReference>
<dbReference type="EMBL" id="QFQS01000024">
    <property type="protein sequence ID" value="PZQ94436.1"/>
    <property type="molecule type" value="Genomic_DNA"/>
</dbReference>
<protein>
    <submittedName>
        <fullName evidence="3">Aminoglycoside phosphotransferase</fullName>
    </submittedName>
</protein>
<comment type="similarity">
    <text evidence="1">Belongs to the pseudomonas-type ThrB family.</text>
</comment>
<dbReference type="AlphaFoldDB" id="A0A2W5RXE1"/>
<feature type="domain" description="Aminoglycoside phosphotransferase" evidence="2">
    <location>
        <begin position="35"/>
        <end position="271"/>
    </location>
</feature>
<keyword evidence="3" id="KW-0808">Transferase</keyword>
<dbReference type="Gene3D" id="1.10.510.10">
    <property type="entry name" value="Transferase(Phosphotransferase) domain 1"/>
    <property type="match status" value="1"/>
</dbReference>
<organism evidence="3 4">
    <name type="scientific">Cereibacter sphaeroides</name>
    <name type="common">Rhodobacter sphaeroides</name>
    <dbReference type="NCBI Taxonomy" id="1063"/>
    <lineage>
        <taxon>Bacteria</taxon>
        <taxon>Pseudomonadati</taxon>
        <taxon>Pseudomonadota</taxon>
        <taxon>Alphaproteobacteria</taxon>
        <taxon>Rhodobacterales</taxon>
        <taxon>Paracoccaceae</taxon>
        <taxon>Cereibacter</taxon>
    </lineage>
</organism>
<proteinExistence type="inferred from homology"/>
<dbReference type="InterPro" id="IPR002575">
    <property type="entry name" value="Aminoglycoside_PTrfase"/>
</dbReference>
<sequence>MVDGPSLTSWERNGAAVLAQYGLPDDSELQLLRLSENATYRLFDRQKNVHRILRLHRPGYRSFEEIRSEIQWVEAVSAQGILRSPAIIPTVAGEKIAHFHDAEGGSQYAVMLEFIPGDHPSEDRLAPSYRDLGRIAATLHDQSDCWETPSGFSRPTWGIESAIGQEAHWGRWQDNESVMPDDHFLFLKAERKIREQLAPYGKPEGRWGLIHGDMRVANQIVNENGLYLIDFDDCGYSWHMWELACSMSFMEERPDLDIIAAAWIEGYRSVRTLDASDIAVVPAMVMLRRLLLVGWFATRLDAPEIATMASRFVPQSREIALRFLADEFLCFNP</sequence>
<gene>
    <name evidence="3" type="ORF">DI533_22250</name>
</gene>
<accession>A0A2W5RXE1</accession>
<dbReference type="Gene3D" id="3.30.200.70">
    <property type="match status" value="1"/>
</dbReference>
<evidence type="ECO:0000313" key="3">
    <source>
        <dbReference type="EMBL" id="PZQ94436.1"/>
    </source>
</evidence>
<reference evidence="3 4" key="1">
    <citation type="submission" date="2017-08" db="EMBL/GenBank/DDBJ databases">
        <title>Infants hospitalized years apart are colonized by the same room-sourced microbial strains.</title>
        <authorList>
            <person name="Brooks B."/>
            <person name="Olm M.R."/>
            <person name="Firek B.A."/>
            <person name="Baker R."/>
            <person name="Thomas B.C."/>
            <person name="Morowitz M.J."/>
            <person name="Banfield J.F."/>
        </authorList>
    </citation>
    <scope>NUCLEOTIDE SEQUENCE [LARGE SCALE GENOMIC DNA]</scope>
    <source>
        <strain evidence="3">S2_003_000_R2_11</strain>
    </source>
</reference>
<evidence type="ECO:0000259" key="2">
    <source>
        <dbReference type="Pfam" id="PF01636"/>
    </source>
</evidence>
<comment type="caution">
    <text evidence="3">The sequence shown here is derived from an EMBL/GenBank/DDBJ whole genome shotgun (WGS) entry which is preliminary data.</text>
</comment>
<dbReference type="Pfam" id="PF01636">
    <property type="entry name" value="APH"/>
    <property type="match status" value="1"/>
</dbReference>
<dbReference type="PANTHER" id="PTHR21064">
    <property type="entry name" value="AMINOGLYCOSIDE PHOSPHOTRANSFERASE DOMAIN-CONTAINING PROTEIN-RELATED"/>
    <property type="match status" value="1"/>
</dbReference>
<evidence type="ECO:0000313" key="4">
    <source>
        <dbReference type="Proteomes" id="UP000248975"/>
    </source>
</evidence>
<dbReference type="InterPro" id="IPR011009">
    <property type="entry name" value="Kinase-like_dom_sf"/>
</dbReference>
<dbReference type="Proteomes" id="UP000248975">
    <property type="component" value="Unassembled WGS sequence"/>
</dbReference>
<dbReference type="InterPro" id="IPR050249">
    <property type="entry name" value="Pseudomonas-type_ThrB"/>
</dbReference>
<evidence type="ECO:0000256" key="1">
    <source>
        <dbReference type="ARBA" id="ARBA00038240"/>
    </source>
</evidence>
<dbReference type="SUPFAM" id="SSF56112">
    <property type="entry name" value="Protein kinase-like (PK-like)"/>
    <property type="match status" value="1"/>
</dbReference>
<dbReference type="GO" id="GO:0009088">
    <property type="term" value="P:threonine biosynthetic process"/>
    <property type="evidence" value="ECO:0007669"/>
    <property type="project" value="TreeGrafter"/>
</dbReference>
<dbReference type="GO" id="GO:0004413">
    <property type="term" value="F:homoserine kinase activity"/>
    <property type="evidence" value="ECO:0007669"/>
    <property type="project" value="TreeGrafter"/>
</dbReference>
<dbReference type="PANTHER" id="PTHR21064:SF6">
    <property type="entry name" value="AMINOGLYCOSIDE PHOSPHOTRANSFERASE DOMAIN-CONTAINING PROTEIN"/>
    <property type="match status" value="1"/>
</dbReference>